<dbReference type="Proteomes" id="UP000184440">
    <property type="component" value="Unassembled WGS sequence"/>
</dbReference>
<reference evidence="1 2" key="1">
    <citation type="submission" date="2016-11" db="EMBL/GenBank/DDBJ databases">
        <authorList>
            <person name="Jaros S."/>
            <person name="Januszkiewicz K."/>
            <person name="Wedrychowicz H."/>
        </authorList>
    </citation>
    <scope>NUCLEOTIDE SEQUENCE [LARGE SCALE GENOMIC DNA]</scope>
    <source>
        <strain evidence="1 2">DSM 46144</strain>
    </source>
</reference>
<evidence type="ECO:0000313" key="1">
    <source>
        <dbReference type="EMBL" id="SHN20536.1"/>
    </source>
</evidence>
<name>A0A1M7PT89_9ACTN</name>
<proteinExistence type="predicted"/>
<dbReference type="STRING" id="134849.SAMN05443668_103650"/>
<organism evidence="1 2">
    <name type="scientific">Cryptosporangium aurantiacum</name>
    <dbReference type="NCBI Taxonomy" id="134849"/>
    <lineage>
        <taxon>Bacteria</taxon>
        <taxon>Bacillati</taxon>
        <taxon>Actinomycetota</taxon>
        <taxon>Actinomycetes</taxon>
        <taxon>Cryptosporangiales</taxon>
        <taxon>Cryptosporangiaceae</taxon>
        <taxon>Cryptosporangium</taxon>
    </lineage>
</organism>
<protein>
    <submittedName>
        <fullName evidence="1">Uncharacterized protein</fullName>
    </submittedName>
</protein>
<sequence length="63" mass="6739">MATWEVECDAAGTPQLLEEDADGNLHCPACRTEVSVAARPVGEALAEYLRQVRPELPTVSPSS</sequence>
<evidence type="ECO:0000313" key="2">
    <source>
        <dbReference type="Proteomes" id="UP000184440"/>
    </source>
</evidence>
<keyword evidence="2" id="KW-1185">Reference proteome</keyword>
<gene>
    <name evidence="1" type="ORF">SAMN05443668_103650</name>
</gene>
<dbReference type="RefSeq" id="WP_073256903.1">
    <property type="nucleotide sequence ID" value="NZ_FRCS01000003.1"/>
</dbReference>
<dbReference type="AlphaFoldDB" id="A0A1M7PT89"/>
<accession>A0A1M7PT89</accession>
<dbReference type="EMBL" id="FRCS01000003">
    <property type="protein sequence ID" value="SHN20536.1"/>
    <property type="molecule type" value="Genomic_DNA"/>
</dbReference>